<keyword evidence="3" id="KW-1185">Reference proteome</keyword>
<dbReference type="HOGENOM" id="CLU_2889216_0_0_1"/>
<proteinExistence type="predicted"/>
<sequence length="63" mass="6955">MAKDNSLTRRFTNNVKGLATISDRKFGNAAYFPLGSIIFVPSFSMKYLKSQTFCLAKGLSTLS</sequence>
<name>A0A072TQ49_MEDTR</name>
<organism evidence="1 3">
    <name type="scientific">Medicago truncatula</name>
    <name type="common">Barrel medic</name>
    <name type="synonym">Medicago tribuloides</name>
    <dbReference type="NCBI Taxonomy" id="3880"/>
    <lineage>
        <taxon>Eukaryota</taxon>
        <taxon>Viridiplantae</taxon>
        <taxon>Streptophyta</taxon>
        <taxon>Embryophyta</taxon>
        <taxon>Tracheophyta</taxon>
        <taxon>Spermatophyta</taxon>
        <taxon>Magnoliopsida</taxon>
        <taxon>eudicotyledons</taxon>
        <taxon>Gunneridae</taxon>
        <taxon>Pentapetalae</taxon>
        <taxon>rosids</taxon>
        <taxon>fabids</taxon>
        <taxon>Fabales</taxon>
        <taxon>Fabaceae</taxon>
        <taxon>Papilionoideae</taxon>
        <taxon>50 kb inversion clade</taxon>
        <taxon>NPAAA clade</taxon>
        <taxon>Hologalegina</taxon>
        <taxon>IRL clade</taxon>
        <taxon>Trifolieae</taxon>
        <taxon>Medicago</taxon>
    </lineage>
</organism>
<dbReference type="Proteomes" id="UP000002051">
    <property type="component" value="Chromosome 8"/>
</dbReference>
<gene>
    <name evidence="1" type="ordered locus">MTR_8g463190</name>
</gene>
<accession>A0A072TQ49</accession>
<evidence type="ECO:0000313" key="3">
    <source>
        <dbReference type="Proteomes" id="UP000002051"/>
    </source>
</evidence>
<dbReference type="AlphaFoldDB" id="A0A072TQ49"/>
<reference evidence="1 2" key="2">
    <citation type="journal article" date="2014" name="BMC Genomics">
        <title>An improved genome release (version Mt4.0) for the model legume Medicago truncatula.</title>
        <authorList>
            <person name="Tang H."/>
            <person name="Krishnakumar V."/>
            <person name="Bidwell S."/>
            <person name="Rosen B."/>
            <person name="Chan A."/>
            <person name="Zhou S."/>
            <person name="Gentzbittel L."/>
            <person name="Childs K.L."/>
            <person name="Yandell M."/>
            <person name="Gundlach H."/>
            <person name="Mayer K.F."/>
            <person name="Schwartz D.C."/>
            <person name="Town C.D."/>
        </authorList>
    </citation>
    <scope>GENOME REANNOTATION</scope>
    <source>
        <strain evidence="1">A17</strain>
        <strain evidence="2">cv. Jemalong A17</strain>
    </source>
</reference>
<evidence type="ECO:0000313" key="1">
    <source>
        <dbReference type="EMBL" id="KEH19527.1"/>
    </source>
</evidence>
<keyword evidence="1" id="KW-0472">Membrane</keyword>
<dbReference type="EnsemblPlants" id="KEH19527">
    <property type="protein sequence ID" value="KEH19527"/>
    <property type="gene ID" value="MTR_8g463190"/>
</dbReference>
<evidence type="ECO:0000313" key="2">
    <source>
        <dbReference type="EnsemblPlants" id="KEH19527"/>
    </source>
</evidence>
<protein>
    <submittedName>
        <fullName evidence="1">Transmembrane protein, putative</fullName>
    </submittedName>
</protein>
<dbReference type="EMBL" id="CM001224">
    <property type="protein sequence ID" value="KEH19527.1"/>
    <property type="molecule type" value="Genomic_DNA"/>
</dbReference>
<reference evidence="2" key="3">
    <citation type="submission" date="2015-04" db="UniProtKB">
        <authorList>
            <consortium name="EnsemblPlants"/>
        </authorList>
    </citation>
    <scope>IDENTIFICATION</scope>
    <source>
        <strain evidence="2">cv. Jemalong A17</strain>
    </source>
</reference>
<keyword evidence="1" id="KW-0812">Transmembrane</keyword>
<reference evidence="1 2" key="1">
    <citation type="journal article" date="2011" name="Nature">
        <title>The Medicago genome provides insight into the evolution of rhizobial symbioses.</title>
        <authorList>
            <person name="Young N.D."/>
            <person name="Debelle F."/>
            <person name="Oldroyd G.E."/>
            <person name="Geurts R."/>
            <person name="Cannon S.B."/>
            <person name="Udvardi M.K."/>
            <person name="Benedito V.A."/>
            <person name="Mayer K.F."/>
            <person name="Gouzy J."/>
            <person name="Schoof H."/>
            <person name="Van de Peer Y."/>
            <person name="Proost S."/>
            <person name="Cook D.R."/>
            <person name="Meyers B.C."/>
            <person name="Spannagl M."/>
            <person name="Cheung F."/>
            <person name="De Mita S."/>
            <person name="Krishnakumar V."/>
            <person name="Gundlach H."/>
            <person name="Zhou S."/>
            <person name="Mudge J."/>
            <person name="Bharti A.K."/>
            <person name="Murray J.D."/>
            <person name="Naoumkina M.A."/>
            <person name="Rosen B."/>
            <person name="Silverstein K.A."/>
            <person name="Tang H."/>
            <person name="Rombauts S."/>
            <person name="Zhao P.X."/>
            <person name="Zhou P."/>
            <person name="Barbe V."/>
            <person name="Bardou P."/>
            <person name="Bechner M."/>
            <person name="Bellec A."/>
            <person name="Berger A."/>
            <person name="Berges H."/>
            <person name="Bidwell S."/>
            <person name="Bisseling T."/>
            <person name="Choisne N."/>
            <person name="Couloux A."/>
            <person name="Denny R."/>
            <person name="Deshpande S."/>
            <person name="Dai X."/>
            <person name="Doyle J.J."/>
            <person name="Dudez A.M."/>
            <person name="Farmer A.D."/>
            <person name="Fouteau S."/>
            <person name="Franken C."/>
            <person name="Gibelin C."/>
            <person name="Gish J."/>
            <person name="Goldstein S."/>
            <person name="Gonzalez A.J."/>
            <person name="Green P.J."/>
            <person name="Hallab A."/>
            <person name="Hartog M."/>
            <person name="Hua A."/>
            <person name="Humphray S.J."/>
            <person name="Jeong D.H."/>
            <person name="Jing Y."/>
            <person name="Jocker A."/>
            <person name="Kenton S.M."/>
            <person name="Kim D.J."/>
            <person name="Klee K."/>
            <person name="Lai H."/>
            <person name="Lang C."/>
            <person name="Lin S."/>
            <person name="Macmil S.L."/>
            <person name="Magdelenat G."/>
            <person name="Matthews L."/>
            <person name="McCorrison J."/>
            <person name="Monaghan E.L."/>
            <person name="Mun J.H."/>
            <person name="Najar F.Z."/>
            <person name="Nicholson C."/>
            <person name="Noirot C."/>
            <person name="O'Bleness M."/>
            <person name="Paule C.R."/>
            <person name="Poulain J."/>
            <person name="Prion F."/>
            <person name="Qin B."/>
            <person name="Qu C."/>
            <person name="Retzel E.F."/>
            <person name="Riddle C."/>
            <person name="Sallet E."/>
            <person name="Samain S."/>
            <person name="Samson N."/>
            <person name="Sanders I."/>
            <person name="Saurat O."/>
            <person name="Scarpelli C."/>
            <person name="Schiex T."/>
            <person name="Segurens B."/>
            <person name="Severin A.J."/>
            <person name="Sherrier D.J."/>
            <person name="Shi R."/>
            <person name="Sims S."/>
            <person name="Singer S.R."/>
            <person name="Sinharoy S."/>
            <person name="Sterck L."/>
            <person name="Viollet A."/>
            <person name="Wang B.B."/>
            <person name="Wang K."/>
            <person name="Wang M."/>
            <person name="Wang X."/>
            <person name="Warfsmann J."/>
            <person name="Weissenbach J."/>
            <person name="White D.D."/>
            <person name="White J.D."/>
            <person name="Wiley G.B."/>
            <person name="Wincker P."/>
            <person name="Xing Y."/>
            <person name="Yang L."/>
            <person name="Yao Z."/>
            <person name="Ying F."/>
            <person name="Zhai J."/>
            <person name="Zhou L."/>
            <person name="Zuber A."/>
            <person name="Denarie J."/>
            <person name="Dixon R.A."/>
            <person name="May G.D."/>
            <person name="Schwartz D.C."/>
            <person name="Rogers J."/>
            <person name="Quetier F."/>
            <person name="Town C.D."/>
            <person name="Roe B.A."/>
        </authorList>
    </citation>
    <scope>NUCLEOTIDE SEQUENCE [LARGE SCALE GENOMIC DNA]</scope>
    <source>
        <strain evidence="1">A17</strain>
        <strain evidence="2">cv. Jemalong A17</strain>
    </source>
</reference>